<dbReference type="CDD" id="cd06587">
    <property type="entry name" value="VOC"/>
    <property type="match status" value="1"/>
</dbReference>
<dbReference type="PANTHER" id="PTHR35908">
    <property type="entry name" value="HYPOTHETICAL FUSION PROTEIN"/>
    <property type="match status" value="1"/>
</dbReference>
<gene>
    <name evidence="2" type="ORF">FHG89_22895</name>
</gene>
<dbReference type="InterPro" id="IPR041581">
    <property type="entry name" value="Glyoxalase_6"/>
</dbReference>
<organism evidence="2 3">
    <name type="scientific">Micromonospora orduensis</name>
    <dbReference type="NCBI Taxonomy" id="1420891"/>
    <lineage>
        <taxon>Bacteria</taxon>
        <taxon>Bacillati</taxon>
        <taxon>Actinomycetota</taxon>
        <taxon>Actinomycetes</taxon>
        <taxon>Micromonosporales</taxon>
        <taxon>Micromonosporaceae</taxon>
        <taxon>Micromonospora</taxon>
    </lineage>
</organism>
<dbReference type="Gene3D" id="3.10.180.10">
    <property type="entry name" value="2,3-Dihydroxybiphenyl 1,2-Dioxygenase, domain 1"/>
    <property type="match status" value="1"/>
</dbReference>
<reference evidence="2 3" key="1">
    <citation type="submission" date="2019-06" db="EMBL/GenBank/DDBJ databases">
        <title>Micromonospora ordensis sp. nov., isolated from deep marine sediment.</title>
        <authorList>
            <person name="Veyisoglu A."/>
            <person name="Carro L."/>
            <person name="Klenk H.-P."/>
            <person name="Sahin N."/>
        </authorList>
    </citation>
    <scope>NUCLEOTIDE SEQUENCE [LARGE SCALE GENOMIC DNA]</scope>
    <source>
        <strain evidence="2 3">S2509</strain>
    </source>
</reference>
<dbReference type="PANTHER" id="PTHR35908:SF1">
    <property type="entry name" value="CONSERVED PROTEIN"/>
    <property type="match status" value="1"/>
</dbReference>
<proteinExistence type="predicted"/>
<evidence type="ECO:0000313" key="3">
    <source>
        <dbReference type="Proteomes" id="UP000306145"/>
    </source>
</evidence>
<dbReference type="Proteomes" id="UP000306145">
    <property type="component" value="Unassembled WGS sequence"/>
</dbReference>
<dbReference type="OrthoDB" id="4211373at2"/>
<keyword evidence="3" id="KW-1185">Reference proteome</keyword>
<accession>A0A5C4QEY9</accession>
<dbReference type="SUPFAM" id="SSF54593">
    <property type="entry name" value="Glyoxalase/Bleomycin resistance protein/Dihydroxybiphenyl dioxygenase"/>
    <property type="match status" value="1"/>
</dbReference>
<dbReference type="Pfam" id="PF18029">
    <property type="entry name" value="Glyoxalase_6"/>
    <property type="match status" value="1"/>
</dbReference>
<evidence type="ECO:0000259" key="1">
    <source>
        <dbReference type="Pfam" id="PF18029"/>
    </source>
</evidence>
<name>A0A5C4QEY9_9ACTN</name>
<feature type="domain" description="Glyoxalase-like" evidence="1">
    <location>
        <begin position="10"/>
        <end position="122"/>
    </location>
</feature>
<dbReference type="InterPro" id="IPR029068">
    <property type="entry name" value="Glyas_Bleomycin-R_OHBP_Dase"/>
</dbReference>
<dbReference type="AlphaFoldDB" id="A0A5C4QEY9"/>
<evidence type="ECO:0000313" key="2">
    <source>
        <dbReference type="EMBL" id="TNH25456.1"/>
    </source>
</evidence>
<dbReference type="EMBL" id="VDFY01000200">
    <property type="protein sequence ID" value="TNH25456.1"/>
    <property type="molecule type" value="Genomic_DNA"/>
</dbReference>
<protein>
    <submittedName>
        <fullName evidence="2">VOC family protein</fullName>
    </submittedName>
</protein>
<sequence>MTVMVGQLRSVVIDCPDPRALASFYAELLGIPLAEGDSDDEWVVLGGPPGHQPRLAFQRALNLRPPAWPDPERPQQFHIDVTVDDIEAAEKAALALGARRLPGEGEGWRVYADPVGHPFCLCWD</sequence>
<comment type="caution">
    <text evidence="2">The sequence shown here is derived from an EMBL/GenBank/DDBJ whole genome shotgun (WGS) entry which is preliminary data.</text>
</comment>